<keyword evidence="2" id="KW-1185">Reference proteome</keyword>
<accession>A0A6G9GZ38</accession>
<dbReference type="SUPFAM" id="SSF52540">
    <property type="entry name" value="P-loop containing nucleoside triphosphate hydrolases"/>
    <property type="match status" value="1"/>
</dbReference>
<name>A0A6G9GZ38_9ACTN</name>
<reference evidence="1 2" key="1">
    <citation type="submission" date="2020-03" db="EMBL/GenBank/DDBJ databases">
        <title>A novel species.</title>
        <authorList>
            <person name="Gao J."/>
        </authorList>
    </citation>
    <scope>NUCLEOTIDE SEQUENCE [LARGE SCALE GENOMIC DNA]</scope>
    <source>
        <strain evidence="1 2">QMT-12</strain>
    </source>
</reference>
<organism evidence="1 2">
    <name type="scientific">Streptomyces liangshanensis</name>
    <dbReference type="NCBI Taxonomy" id="2717324"/>
    <lineage>
        <taxon>Bacteria</taxon>
        <taxon>Bacillati</taxon>
        <taxon>Actinomycetota</taxon>
        <taxon>Actinomycetes</taxon>
        <taxon>Kitasatosporales</taxon>
        <taxon>Streptomycetaceae</taxon>
        <taxon>Streptomyces</taxon>
    </lineage>
</organism>
<evidence type="ECO:0000313" key="1">
    <source>
        <dbReference type="EMBL" id="QIQ03538.1"/>
    </source>
</evidence>
<protein>
    <submittedName>
        <fullName evidence="1">AAA family ATPase</fullName>
    </submittedName>
</protein>
<dbReference type="EMBL" id="CP050177">
    <property type="protein sequence ID" value="QIQ03538.1"/>
    <property type="molecule type" value="Genomic_DNA"/>
</dbReference>
<proteinExistence type="predicted"/>
<dbReference type="Pfam" id="PF13671">
    <property type="entry name" value="AAA_33"/>
    <property type="match status" value="1"/>
</dbReference>
<dbReference type="InterPro" id="IPR027417">
    <property type="entry name" value="P-loop_NTPase"/>
</dbReference>
<evidence type="ECO:0000313" key="2">
    <source>
        <dbReference type="Proteomes" id="UP000501179"/>
    </source>
</evidence>
<dbReference type="AlphaFoldDB" id="A0A6G9GZ38"/>
<gene>
    <name evidence="1" type="ORF">HA039_15455</name>
</gene>
<dbReference type="Gene3D" id="3.40.50.300">
    <property type="entry name" value="P-loop containing nucleotide triphosphate hydrolases"/>
    <property type="match status" value="1"/>
</dbReference>
<sequence>MTFALVPIDREPPPVGAVLLTGIPGSGKSTVAAALATRLPRAAHVEVDGLQQMIVSGGRWPTPEPDAEADRQIFLRARNACLLADSFAAAGFVPVLDDVVVRRAHLDFYRATLHTRPLHLVVLSPTPTTTHHRNQTRAKTLTTDWSPLDQALRTELAGEGTWIDNGTQTVDETVDAVLGCLGGGSGGA</sequence>
<dbReference type="KEGG" id="slia:HA039_15455"/>
<dbReference type="Proteomes" id="UP000501179">
    <property type="component" value="Chromosome"/>
</dbReference>
<dbReference type="RefSeq" id="WP_167029584.1">
    <property type="nucleotide sequence ID" value="NZ_CP050177.1"/>
</dbReference>